<evidence type="ECO:0000313" key="11">
    <source>
        <dbReference type="Proteomes" id="UP000199062"/>
    </source>
</evidence>
<dbReference type="PANTHER" id="PTHR33908">
    <property type="entry name" value="MANNOSYLTRANSFERASE YKCB-RELATED"/>
    <property type="match status" value="1"/>
</dbReference>
<dbReference type="AlphaFoldDB" id="A0A1I6KBM6"/>
<comment type="subcellular location">
    <subcellularLocation>
        <location evidence="1">Cell membrane</location>
        <topology evidence="1">Multi-pass membrane protein</topology>
    </subcellularLocation>
</comment>
<evidence type="ECO:0000256" key="3">
    <source>
        <dbReference type="ARBA" id="ARBA00022676"/>
    </source>
</evidence>
<keyword evidence="6 8" id="KW-1133">Transmembrane helix</keyword>
<feature type="transmembrane region" description="Helical" evidence="8">
    <location>
        <begin position="183"/>
        <end position="200"/>
    </location>
</feature>
<name>A0A1I6KBM6_9EURY</name>
<feature type="transmembrane region" description="Helical" evidence="8">
    <location>
        <begin position="135"/>
        <end position="152"/>
    </location>
</feature>
<sequence length="696" mass="73495">MREWDHGRRFDWDVPEVDRYRVATLLLAAVAALVAVLVATRVFPHHSINHDEGVYLQQAQMLLAGELFLRPPVEDAFRPWFFVEDGDRLYPKYSPVPAAVFALGKLLGGFTVALAGVAAAVVGLTAALGRELFDGRTGLLAGGLVLASPLFLVQSGVYLPYALTTALNLAFALAYLRAERRGSLRAAVVAGAAVALAFFARPYTAVLFAAPFVAHACWTLVRSGAWRTAFGADGDGNRALLERRVVTASLGTAGVLVALGYNWVVTGDPLVFPYQAFAPHDGVGFGHREILGHEADYDLELATRSNGLVLRRLFTDWVVAGPLGTVLAAAGVAVALAKRGSPSATQRALLAGLFLSIPLGNLAFWGNFNVLGDLSVQRDGLIHFLGPYYHFDLVVPTAIFAAYAGVFGADRLRTALEGRLSAAGARRVAAAAVLVSATAFGAVAVDTADGPLERNYDAGQELEAAYEPFDDGAPGNAVVFLPEPYGPWLNHPIQGLRNDPSFDGATVYALDGDELPVAAAYPDRELYRYVYAGSWSPTDGQRVDAGLQPVDRVAGETVQVDATTTLPAGADGVTLRLSTDTGSTYVVANGTEETLDLTVTVDGDRATLSGPSVPSTANATAAVERRDEVTLEVFVATGGASGFTYRIEFPIAADDGQIRALSPTSERCQVPTRCTPVGVDGVAAESIETTVRAGSN</sequence>
<feature type="transmembrane region" description="Helical" evidence="8">
    <location>
        <begin position="206"/>
        <end position="225"/>
    </location>
</feature>
<dbReference type="GO" id="GO:0005886">
    <property type="term" value="C:plasma membrane"/>
    <property type="evidence" value="ECO:0007669"/>
    <property type="project" value="UniProtKB-SubCell"/>
</dbReference>
<dbReference type="OrthoDB" id="157326at2157"/>
<protein>
    <submittedName>
        <fullName evidence="10">Dolichyl-phosphate-mannose-protein mannosyltransferase</fullName>
    </submittedName>
</protein>
<keyword evidence="3 10" id="KW-0328">Glycosyltransferase</keyword>
<feature type="domain" description="DUF7846" evidence="9">
    <location>
        <begin position="477"/>
        <end position="649"/>
    </location>
</feature>
<gene>
    <name evidence="10" type="ORF">SAMN05216559_0523</name>
</gene>
<dbReference type="RefSeq" id="WP_089813597.1">
    <property type="nucleotide sequence ID" value="NZ_FOZK01000001.1"/>
</dbReference>
<dbReference type="GO" id="GO:0008610">
    <property type="term" value="P:lipid biosynthetic process"/>
    <property type="evidence" value="ECO:0007669"/>
    <property type="project" value="UniProtKB-ARBA"/>
</dbReference>
<keyword evidence="2" id="KW-1003">Cell membrane</keyword>
<keyword evidence="5 8" id="KW-0812">Transmembrane</keyword>
<feature type="transmembrane region" description="Helical" evidence="8">
    <location>
        <begin position="388"/>
        <end position="407"/>
    </location>
</feature>
<evidence type="ECO:0000256" key="6">
    <source>
        <dbReference type="ARBA" id="ARBA00022989"/>
    </source>
</evidence>
<dbReference type="InterPro" id="IPR057168">
    <property type="entry name" value="DUF7846"/>
</dbReference>
<keyword evidence="4 10" id="KW-0808">Transferase</keyword>
<reference evidence="10 11" key="1">
    <citation type="submission" date="2016-10" db="EMBL/GenBank/DDBJ databases">
        <authorList>
            <person name="de Groot N.N."/>
        </authorList>
    </citation>
    <scope>NUCLEOTIDE SEQUENCE [LARGE SCALE GENOMIC DNA]</scope>
    <source>
        <strain evidence="10 11">CGMCC 1.10457</strain>
    </source>
</reference>
<feature type="transmembrane region" description="Helical" evidence="8">
    <location>
        <begin position="348"/>
        <end position="368"/>
    </location>
</feature>
<keyword evidence="11" id="KW-1185">Reference proteome</keyword>
<evidence type="ECO:0000256" key="4">
    <source>
        <dbReference type="ARBA" id="ARBA00022679"/>
    </source>
</evidence>
<feature type="transmembrane region" description="Helical" evidence="8">
    <location>
        <begin position="245"/>
        <end position="264"/>
    </location>
</feature>
<feature type="transmembrane region" description="Helical" evidence="8">
    <location>
        <begin position="428"/>
        <end position="445"/>
    </location>
</feature>
<dbReference type="Proteomes" id="UP000199062">
    <property type="component" value="Unassembled WGS sequence"/>
</dbReference>
<dbReference type="EMBL" id="FOZK01000001">
    <property type="protein sequence ID" value="SFR88695.1"/>
    <property type="molecule type" value="Genomic_DNA"/>
</dbReference>
<evidence type="ECO:0000313" key="10">
    <source>
        <dbReference type="EMBL" id="SFR88695.1"/>
    </source>
</evidence>
<feature type="transmembrane region" description="Helical" evidence="8">
    <location>
        <begin position="106"/>
        <end position="128"/>
    </location>
</feature>
<feature type="transmembrane region" description="Helical" evidence="8">
    <location>
        <begin position="317"/>
        <end position="336"/>
    </location>
</feature>
<evidence type="ECO:0000256" key="7">
    <source>
        <dbReference type="ARBA" id="ARBA00023136"/>
    </source>
</evidence>
<dbReference type="STRING" id="767519.SAMN05216559_0523"/>
<feature type="transmembrane region" description="Helical" evidence="8">
    <location>
        <begin position="158"/>
        <end position="176"/>
    </location>
</feature>
<dbReference type="Pfam" id="PF25230">
    <property type="entry name" value="DUF7846"/>
    <property type="match status" value="1"/>
</dbReference>
<evidence type="ECO:0000259" key="9">
    <source>
        <dbReference type="Pfam" id="PF25230"/>
    </source>
</evidence>
<evidence type="ECO:0000256" key="8">
    <source>
        <dbReference type="SAM" id="Phobius"/>
    </source>
</evidence>
<evidence type="ECO:0000256" key="2">
    <source>
        <dbReference type="ARBA" id="ARBA00022475"/>
    </source>
</evidence>
<dbReference type="InterPro" id="IPR050297">
    <property type="entry name" value="LipidA_mod_glycosyltrf_83"/>
</dbReference>
<feature type="transmembrane region" description="Helical" evidence="8">
    <location>
        <begin position="20"/>
        <end position="43"/>
    </location>
</feature>
<proteinExistence type="predicted"/>
<evidence type="ECO:0000256" key="1">
    <source>
        <dbReference type="ARBA" id="ARBA00004651"/>
    </source>
</evidence>
<organism evidence="10 11">
    <name type="scientific">Halomicrobium zhouii</name>
    <dbReference type="NCBI Taxonomy" id="767519"/>
    <lineage>
        <taxon>Archaea</taxon>
        <taxon>Methanobacteriati</taxon>
        <taxon>Methanobacteriota</taxon>
        <taxon>Stenosarchaea group</taxon>
        <taxon>Halobacteria</taxon>
        <taxon>Halobacteriales</taxon>
        <taxon>Haloarculaceae</taxon>
        <taxon>Halomicrobium</taxon>
    </lineage>
</organism>
<keyword evidence="7 8" id="KW-0472">Membrane</keyword>
<accession>A0A1I6KBM6</accession>
<dbReference type="GO" id="GO:0016763">
    <property type="term" value="F:pentosyltransferase activity"/>
    <property type="evidence" value="ECO:0007669"/>
    <property type="project" value="TreeGrafter"/>
</dbReference>
<dbReference type="PANTHER" id="PTHR33908:SF11">
    <property type="entry name" value="MEMBRANE PROTEIN"/>
    <property type="match status" value="1"/>
</dbReference>
<evidence type="ECO:0000256" key="5">
    <source>
        <dbReference type="ARBA" id="ARBA00022692"/>
    </source>
</evidence>